<dbReference type="PANTHER" id="PTHR30336:SF6">
    <property type="entry name" value="INTEGRAL MEMBRANE PROTEIN"/>
    <property type="match status" value="1"/>
</dbReference>
<dbReference type="CDD" id="cd06259">
    <property type="entry name" value="YdcF-like"/>
    <property type="match status" value="1"/>
</dbReference>
<evidence type="ECO:0000259" key="2">
    <source>
        <dbReference type="Pfam" id="PF02698"/>
    </source>
</evidence>
<feature type="signal peptide" evidence="1">
    <location>
        <begin position="1"/>
        <end position="25"/>
    </location>
</feature>
<evidence type="ECO:0000313" key="3">
    <source>
        <dbReference type="EMBL" id="CCI52692.1"/>
    </source>
</evidence>
<dbReference type="RefSeq" id="WP_048543519.1">
    <property type="nucleotide sequence ID" value="NZ_HF571038.1"/>
</dbReference>
<name>A0A077MCV4_9MICO</name>
<feature type="chain" id="PRO_5039222392" evidence="1">
    <location>
        <begin position="26"/>
        <end position="222"/>
    </location>
</feature>
<dbReference type="InterPro" id="IPR003848">
    <property type="entry name" value="DUF218"/>
</dbReference>
<keyword evidence="4" id="KW-1185">Reference proteome</keyword>
<dbReference type="PANTHER" id="PTHR30336">
    <property type="entry name" value="INNER MEMBRANE PROTEIN, PROBABLE PERMEASE"/>
    <property type="match status" value="1"/>
</dbReference>
<dbReference type="GO" id="GO:0005886">
    <property type="term" value="C:plasma membrane"/>
    <property type="evidence" value="ECO:0007669"/>
    <property type="project" value="TreeGrafter"/>
</dbReference>
<organism evidence="3 4">
    <name type="scientific">Nostocoides jenkinsii Ben 74</name>
    <dbReference type="NCBI Taxonomy" id="1193518"/>
    <lineage>
        <taxon>Bacteria</taxon>
        <taxon>Bacillati</taxon>
        <taxon>Actinomycetota</taxon>
        <taxon>Actinomycetes</taxon>
        <taxon>Micrococcales</taxon>
        <taxon>Intrasporangiaceae</taxon>
        <taxon>Nostocoides</taxon>
    </lineage>
</organism>
<feature type="domain" description="DUF218" evidence="2">
    <location>
        <begin position="48"/>
        <end position="162"/>
    </location>
</feature>
<proteinExistence type="predicted"/>
<dbReference type="OrthoDB" id="9782395at2"/>
<dbReference type="InterPro" id="IPR051599">
    <property type="entry name" value="Cell_Envelope_Assoc"/>
</dbReference>
<sequence>MTKRRKLILAAGALATLGLAVPVGANLWIADKADGHVYAAADVPPAPVALVFGAGITADGRPTPYLAYRLDVAKTLLDTGKVEVILVSGDNRTHDYDEPTAMLDYLVAQGVPADRVVRDFAGRDTYDSCARAQRIFAVQRVIAVTQEFHLPRAVATCRALGLDADGVGDTVGKRYSGPWTAGARREKLAAVKAAYDVVSGRDPILGPQEPGVHDALIAASGD</sequence>
<dbReference type="AlphaFoldDB" id="A0A077MCV4"/>
<dbReference type="Pfam" id="PF02698">
    <property type="entry name" value="DUF218"/>
    <property type="match status" value="1"/>
</dbReference>
<dbReference type="Proteomes" id="UP000035720">
    <property type="component" value="Unassembled WGS sequence"/>
</dbReference>
<evidence type="ECO:0000256" key="1">
    <source>
        <dbReference type="SAM" id="SignalP"/>
    </source>
</evidence>
<dbReference type="STRING" id="1193518.BN13_20014"/>
<reference evidence="3 4" key="1">
    <citation type="journal article" date="2013" name="ISME J.">
        <title>A metabolic model for members of the genus Tetrasphaera involved in enhanced biological phosphorus removal.</title>
        <authorList>
            <person name="Kristiansen R."/>
            <person name="Nguyen H.T.T."/>
            <person name="Saunders A.M."/>
            <person name="Nielsen J.L."/>
            <person name="Wimmer R."/>
            <person name="Le V.Q."/>
            <person name="McIlroy S.J."/>
            <person name="Petrovski S."/>
            <person name="Seviour R.J."/>
            <person name="Calteau A."/>
            <person name="Nielsen K.L."/>
            <person name="Nielsen P.H."/>
        </authorList>
    </citation>
    <scope>NUCLEOTIDE SEQUENCE [LARGE SCALE GENOMIC DNA]</scope>
    <source>
        <strain evidence="3 4">Ben 74</strain>
    </source>
</reference>
<gene>
    <name evidence="3" type="ORF">BN13_20014</name>
</gene>
<evidence type="ECO:0000313" key="4">
    <source>
        <dbReference type="Proteomes" id="UP000035720"/>
    </source>
</evidence>
<keyword evidence="1" id="KW-0732">Signal</keyword>
<dbReference type="EMBL" id="CAJC01000112">
    <property type="protein sequence ID" value="CCI52692.1"/>
    <property type="molecule type" value="Genomic_DNA"/>
</dbReference>
<comment type="caution">
    <text evidence="3">The sequence shown here is derived from an EMBL/GenBank/DDBJ whole genome shotgun (WGS) entry which is preliminary data.</text>
</comment>
<accession>A0A077MCV4</accession>
<protein>
    <submittedName>
        <fullName evidence="3">Conserved membrane-associated protein (OmpA family protein)</fullName>
    </submittedName>
</protein>